<evidence type="ECO:0000313" key="2">
    <source>
        <dbReference type="EMBL" id="TGJ77479.1"/>
    </source>
</evidence>
<dbReference type="Pfam" id="PF19571">
    <property type="entry name" value="ACT_8"/>
    <property type="match status" value="1"/>
</dbReference>
<dbReference type="SUPFAM" id="SSF55021">
    <property type="entry name" value="ACT-like"/>
    <property type="match status" value="2"/>
</dbReference>
<dbReference type="Gene3D" id="3.30.2130.10">
    <property type="entry name" value="VC0802-like"/>
    <property type="match status" value="1"/>
</dbReference>
<evidence type="ECO:0000313" key="3">
    <source>
        <dbReference type="Proteomes" id="UP000297714"/>
    </source>
</evidence>
<dbReference type="CDD" id="cd04882">
    <property type="entry name" value="ACT_Bt0572_2"/>
    <property type="match status" value="1"/>
</dbReference>
<dbReference type="CDD" id="cd04908">
    <property type="entry name" value="ACT_Bt0572_1"/>
    <property type="match status" value="1"/>
</dbReference>
<feature type="domain" description="ACT" evidence="1">
    <location>
        <begin position="5"/>
        <end position="74"/>
    </location>
</feature>
<dbReference type="AlphaFoldDB" id="A0A4Z0Y0S4"/>
<evidence type="ECO:0000259" key="1">
    <source>
        <dbReference type="PROSITE" id="PS51671"/>
    </source>
</evidence>
<name>A0A4Z0Y0S4_9FIRM</name>
<dbReference type="PANTHER" id="PTHR40099:SF1">
    <property type="entry name" value="ACETOLACTATE SYNTHASE, SMALL SUBUNIT"/>
    <property type="match status" value="1"/>
</dbReference>
<reference evidence="2 3" key="1">
    <citation type="submission" date="2019-04" db="EMBL/GenBank/DDBJ databases">
        <authorList>
            <person name="Poehlein A."/>
            <person name="Bengelsdorf F.R."/>
            <person name="Duerre P."/>
            <person name="Daniel R."/>
        </authorList>
    </citation>
    <scope>NUCLEOTIDE SEQUENCE [LARGE SCALE GENOMIC DNA]</scope>
    <source>
        <strain evidence="2 3">BS-1</strain>
    </source>
</reference>
<proteinExistence type="predicted"/>
<dbReference type="EMBL" id="SRMQ01000002">
    <property type="protein sequence ID" value="TGJ77479.1"/>
    <property type="molecule type" value="Genomic_DNA"/>
</dbReference>
<dbReference type="InterPro" id="IPR045865">
    <property type="entry name" value="ACT-like_dom_sf"/>
</dbReference>
<dbReference type="OrthoDB" id="9790662at2"/>
<gene>
    <name evidence="2" type="ORF">CAGA_08500</name>
</gene>
<accession>A0A4Z0Y0S4</accession>
<dbReference type="InterPro" id="IPR045739">
    <property type="entry name" value="ACT_dom_pair"/>
</dbReference>
<protein>
    <recommendedName>
        <fullName evidence="1">ACT domain-containing protein</fullName>
    </recommendedName>
</protein>
<keyword evidence="3" id="KW-1185">Reference proteome</keyword>
<dbReference type="InterPro" id="IPR002912">
    <property type="entry name" value="ACT_dom"/>
</dbReference>
<comment type="caution">
    <text evidence="2">The sequence shown here is derived from an EMBL/GenBank/DDBJ whole genome shotgun (WGS) entry which is preliminary data.</text>
</comment>
<dbReference type="PANTHER" id="PTHR40099">
    <property type="entry name" value="ACETOLACTATE SYNTHASE, SMALL SUBUNIT"/>
    <property type="match status" value="1"/>
</dbReference>
<dbReference type="PROSITE" id="PS51671">
    <property type="entry name" value="ACT"/>
    <property type="match status" value="1"/>
</dbReference>
<dbReference type="Proteomes" id="UP000297714">
    <property type="component" value="Unassembled WGS sequence"/>
</dbReference>
<organism evidence="2 3">
    <name type="scientific">Caproiciproducens galactitolivorans</name>
    <dbReference type="NCBI Taxonomy" id="642589"/>
    <lineage>
        <taxon>Bacteria</taxon>
        <taxon>Bacillati</taxon>
        <taxon>Bacillota</taxon>
        <taxon>Clostridia</taxon>
        <taxon>Eubacteriales</taxon>
        <taxon>Acutalibacteraceae</taxon>
        <taxon>Caproiciproducens</taxon>
    </lineage>
</organism>
<dbReference type="RefSeq" id="WP_135658052.1">
    <property type="nucleotide sequence ID" value="NZ_JAJUFJ010000012.1"/>
</dbReference>
<sequence>MQIQQLSIFVENKSGRLAEITEVLAAARIDIRAISVADTSDFGILRLIVNKPDEAVAALKKAGLTVSLTNVIAMGIDDVPGAFSKAMRILADIGIDVEYMYAFISRKSGKAYVILRVKDSKKAVNALSSNGIQILTAEEFYGM</sequence>